<dbReference type="InterPro" id="IPR003156">
    <property type="entry name" value="DHHA1_dom"/>
</dbReference>
<dbReference type="GO" id="GO:0006281">
    <property type="term" value="P:DNA repair"/>
    <property type="evidence" value="ECO:0007669"/>
    <property type="project" value="InterPro"/>
</dbReference>
<keyword evidence="3" id="KW-0540">Nuclease</keyword>
<sequence length="586" mass="66223">MKKWFIRNRKTDYREIAKEFGISEIVSKLLVNRDIIDKDSIKSFINPSYENFHNPREMKDLVKGVRIMKQKIEEGKKIMVVGDYDVDGVISLFELYTALKRCSADVVYEIPDRIKDGYGINESIIDKAYDIGVDTIITCDNGIAAIDTIKHGKQLGMTIIVTDHHDIPFVETEGGTRKNISSEADAIINPKQEDCKYKFKLLCGAGVAFKFIEVLYEEMGIDKSEAYKFIEYTAIATVCDVVDLTSENRIFVKNGLELLNETSNLGLTELIKVTGIENKEISVYHLGFVIGPSLNAAGRLDSAKKGVALLLSDNQEEAATLAKELHELNVQRKDITQQGVERAIEYIENNKMMRDKVLVVYTPETHESIAGIVAGRIREKYNLPTIVLTKAKDGVKGSARSIEGYNMFEELNKCKELLGRFGGHPMAAGLSLEEENILELRKKLNNQTTLTDEDIIPKLYLDMQLPLEKINYDLINDLNTLEPFGKGNSKPLFGEKGVTVVRGTILGKNKNVLKLKMIMRNGIYIDGIYFGDIEEFENVITDKYGIDELNRLYNGNCRLKLDMVFYPSINEFNGRVSIQIVVENFR</sequence>
<dbReference type="Pfam" id="PF01368">
    <property type="entry name" value="DHH"/>
    <property type="match status" value="1"/>
</dbReference>
<dbReference type="GO" id="GO:0003676">
    <property type="term" value="F:nucleic acid binding"/>
    <property type="evidence" value="ECO:0007669"/>
    <property type="project" value="InterPro"/>
</dbReference>
<evidence type="ECO:0000256" key="5">
    <source>
        <dbReference type="ARBA" id="ARBA00022839"/>
    </source>
</evidence>
<dbReference type="Gene3D" id="3.10.310.30">
    <property type="match status" value="1"/>
</dbReference>
<evidence type="ECO:0000313" key="11">
    <source>
        <dbReference type="Proteomes" id="UP000192468"/>
    </source>
</evidence>
<dbReference type="STRING" id="1121291.SAMN02745134_00491"/>
<dbReference type="AlphaFoldDB" id="A0A1W1X2C7"/>
<name>A0A1W1X2C7_9CLOT</name>
<dbReference type="GO" id="GO:0008409">
    <property type="term" value="F:5'-3' exonuclease activity"/>
    <property type="evidence" value="ECO:0007669"/>
    <property type="project" value="InterPro"/>
</dbReference>
<evidence type="ECO:0000259" key="7">
    <source>
        <dbReference type="Pfam" id="PF01368"/>
    </source>
</evidence>
<evidence type="ECO:0000256" key="2">
    <source>
        <dbReference type="ARBA" id="ARBA00019841"/>
    </source>
</evidence>
<feature type="coiled-coil region" evidence="6">
    <location>
        <begin position="311"/>
        <end position="338"/>
    </location>
</feature>
<keyword evidence="4" id="KW-0378">Hydrolase</keyword>
<evidence type="ECO:0000313" key="10">
    <source>
        <dbReference type="EMBL" id="SMC18064.1"/>
    </source>
</evidence>
<dbReference type="Gene3D" id="3.90.1640.30">
    <property type="match status" value="1"/>
</dbReference>
<keyword evidence="5 10" id="KW-0269">Exonuclease</keyword>
<dbReference type="PANTHER" id="PTHR30255:SF2">
    <property type="entry name" value="SINGLE-STRANDED-DNA-SPECIFIC EXONUCLEASE RECJ"/>
    <property type="match status" value="1"/>
</dbReference>
<gene>
    <name evidence="10" type="ORF">SAMN02745134_00491</name>
</gene>
<dbReference type="Pfam" id="PF17768">
    <property type="entry name" value="RecJ_OB"/>
    <property type="match status" value="1"/>
</dbReference>
<feature type="domain" description="DDH" evidence="7">
    <location>
        <begin position="77"/>
        <end position="221"/>
    </location>
</feature>
<evidence type="ECO:0000256" key="3">
    <source>
        <dbReference type="ARBA" id="ARBA00022722"/>
    </source>
</evidence>
<dbReference type="InterPro" id="IPR004610">
    <property type="entry name" value="RecJ"/>
</dbReference>
<dbReference type="InterPro" id="IPR041122">
    <property type="entry name" value="RecJ_OB"/>
</dbReference>
<keyword evidence="11" id="KW-1185">Reference proteome</keyword>
<proteinExistence type="inferred from homology"/>
<dbReference type="NCBIfam" id="TIGR00644">
    <property type="entry name" value="recJ"/>
    <property type="match status" value="1"/>
</dbReference>
<evidence type="ECO:0000256" key="6">
    <source>
        <dbReference type="SAM" id="Coils"/>
    </source>
</evidence>
<comment type="similarity">
    <text evidence="1">Belongs to the RecJ family.</text>
</comment>
<evidence type="ECO:0000259" key="9">
    <source>
        <dbReference type="Pfam" id="PF17768"/>
    </source>
</evidence>
<accession>A0A1W1X2C7</accession>
<dbReference type="Proteomes" id="UP000192468">
    <property type="component" value="Unassembled WGS sequence"/>
</dbReference>
<evidence type="ECO:0000259" key="8">
    <source>
        <dbReference type="Pfam" id="PF02272"/>
    </source>
</evidence>
<dbReference type="InterPro" id="IPR001667">
    <property type="entry name" value="DDH_dom"/>
</dbReference>
<reference evidence="10 11" key="1">
    <citation type="submission" date="2017-04" db="EMBL/GenBank/DDBJ databases">
        <authorList>
            <person name="Afonso C.L."/>
            <person name="Miller P.J."/>
            <person name="Scott M.A."/>
            <person name="Spackman E."/>
            <person name="Goraichik I."/>
            <person name="Dimitrov K.M."/>
            <person name="Suarez D.L."/>
            <person name="Swayne D.E."/>
        </authorList>
    </citation>
    <scope>NUCLEOTIDE SEQUENCE [LARGE SCALE GENOMIC DNA]</scope>
    <source>
        <strain evidence="10 11">DSM 12555</strain>
    </source>
</reference>
<feature type="domain" description="DHHA1" evidence="8">
    <location>
        <begin position="355"/>
        <end position="446"/>
    </location>
</feature>
<protein>
    <recommendedName>
        <fullName evidence="2">Single-stranded-DNA-specific exonuclease RecJ</fullName>
    </recommendedName>
</protein>
<organism evidence="10 11">
    <name type="scientific">Clostridium acidisoli DSM 12555</name>
    <dbReference type="NCBI Taxonomy" id="1121291"/>
    <lineage>
        <taxon>Bacteria</taxon>
        <taxon>Bacillati</taxon>
        <taxon>Bacillota</taxon>
        <taxon>Clostridia</taxon>
        <taxon>Eubacteriales</taxon>
        <taxon>Clostridiaceae</taxon>
        <taxon>Clostridium</taxon>
    </lineage>
</organism>
<evidence type="ECO:0000256" key="1">
    <source>
        <dbReference type="ARBA" id="ARBA00005915"/>
    </source>
</evidence>
<dbReference type="PANTHER" id="PTHR30255">
    <property type="entry name" value="SINGLE-STRANDED-DNA-SPECIFIC EXONUCLEASE RECJ"/>
    <property type="match status" value="1"/>
</dbReference>
<dbReference type="GO" id="GO:0006310">
    <property type="term" value="P:DNA recombination"/>
    <property type="evidence" value="ECO:0007669"/>
    <property type="project" value="InterPro"/>
</dbReference>
<keyword evidence="6" id="KW-0175">Coiled coil</keyword>
<dbReference type="SUPFAM" id="SSF64182">
    <property type="entry name" value="DHH phosphoesterases"/>
    <property type="match status" value="1"/>
</dbReference>
<evidence type="ECO:0000256" key="4">
    <source>
        <dbReference type="ARBA" id="ARBA00022801"/>
    </source>
</evidence>
<feature type="domain" description="RecJ OB" evidence="9">
    <location>
        <begin position="461"/>
        <end position="583"/>
    </location>
</feature>
<dbReference type="EMBL" id="FWXH01000002">
    <property type="protein sequence ID" value="SMC18064.1"/>
    <property type="molecule type" value="Genomic_DNA"/>
</dbReference>
<dbReference type="InterPro" id="IPR051673">
    <property type="entry name" value="SSDNA_exonuclease_RecJ"/>
</dbReference>
<dbReference type="Pfam" id="PF02272">
    <property type="entry name" value="DHHA1"/>
    <property type="match status" value="1"/>
</dbReference>
<dbReference type="InterPro" id="IPR038763">
    <property type="entry name" value="DHH_sf"/>
</dbReference>